<accession>A0AAD7D8N0</accession>
<evidence type="ECO:0000313" key="2">
    <source>
        <dbReference type="EMBL" id="KAJ7683895.1"/>
    </source>
</evidence>
<feature type="region of interest" description="Disordered" evidence="1">
    <location>
        <begin position="219"/>
        <end position="256"/>
    </location>
</feature>
<organism evidence="2 3">
    <name type="scientific">Mycena rosella</name>
    <name type="common">Pink bonnet</name>
    <name type="synonym">Agaricus rosellus</name>
    <dbReference type="NCBI Taxonomy" id="1033263"/>
    <lineage>
        <taxon>Eukaryota</taxon>
        <taxon>Fungi</taxon>
        <taxon>Dikarya</taxon>
        <taxon>Basidiomycota</taxon>
        <taxon>Agaricomycotina</taxon>
        <taxon>Agaricomycetes</taxon>
        <taxon>Agaricomycetidae</taxon>
        <taxon>Agaricales</taxon>
        <taxon>Marasmiineae</taxon>
        <taxon>Mycenaceae</taxon>
        <taxon>Mycena</taxon>
    </lineage>
</organism>
<keyword evidence="3" id="KW-1185">Reference proteome</keyword>
<comment type="caution">
    <text evidence="2">The sequence shown here is derived from an EMBL/GenBank/DDBJ whole genome shotgun (WGS) entry which is preliminary data.</text>
</comment>
<name>A0AAD7D8N0_MYCRO</name>
<evidence type="ECO:0000313" key="3">
    <source>
        <dbReference type="Proteomes" id="UP001221757"/>
    </source>
</evidence>
<dbReference type="EMBL" id="JARKIE010000104">
    <property type="protein sequence ID" value="KAJ7683895.1"/>
    <property type="molecule type" value="Genomic_DNA"/>
</dbReference>
<protein>
    <submittedName>
        <fullName evidence="2">Uncharacterized protein</fullName>
    </submittedName>
</protein>
<sequence>MALAAGHDIHSRGCGWGCQRLCYVFALGTSLRAVWRQSTSLEQAAARYVLRNGRPPPRNYQLGWYRFAKRSGCLIHGYEQVRCDFELFYEPARENVLQAHGGPRDADLEPGARLIHSVQANTKDACIAKFKVEDGEVQDEPVAMGRRERRVVEAAEESRIPCAQAGSLKASDAAFFKHAPDVKKRAPRTYGVRHRREALASADFTTDFYPVMSYSEISPSPRVAQTERADGSAAPTTRASRCSIMPAAWPASGSTS</sequence>
<evidence type="ECO:0000256" key="1">
    <source>
        <dbReference type="SAM" id="MobiDB-lite"/>
    </source>
</evidence>
<proteinExistence type="predicted"/>
<dbReference type="AlphaFoldDB" id="A0AAD7D8N0"/>
<dbReference type="Proteomes" id="UP001221757">
    <property type="component" value="Unassembled WGS sequence"/>
</dbReference>
<reference evidence="2" key="1">
    <citation type="submission" date="2023-03" db="EMBL/GenBank/DDBJ databases">
        <title>Massive genome expansion in bonnet fungi (Mycena s.s.) driven by repeated elements and novel gene families across ecological guilds.</title>
        <authorList>
            <consortium name="Lawrence Berkeley National Laboratory"/>
            <person name="Harder C.B."/>
            <person name="Miyauchi S."/>
            <person name="Viragh M."/>
            <person name="Kuo A."/>
            <person name="Thoen E."/>
            <person name="Andreopoulos B."/>
            <person name="Lu D."/>
            <person name="Skrede I."/>
            <person name="Drula E."/>
            <person name="Henrissat B."/>
            <person name="Morin E."/>
            <person name="Kohler A."/>
            <person name="Barry K."/>
            <person name="LaButti K."/>
            <person name="Morin E."/>
            <person name="Salamov A."/>
            <person name="Lipzen A."/>
            <person name="Mereny Z."/>
            <person name="Hegedus B."/>
            <person name="Baldrian P."/>
            <person name="Stursova M."/>
            <person name="Weitz H."/>
            <person name="Taylor A."/>
            <person name="Grigoriev I.V."/>
            <person name="Nagy L.G."/>
            <person name="Martin F."/>
            <person name="Kauserud H."/>
        </authorList>
    </citation>
    <scope>NUCLEOTIDE SEQUENCE</scope>
    <source>
        <strain evidence="2">CBHHK067</strain>
    </source>
</reference>
<gene>
    <name evidence="2" type="ORF">B0H17DRAFT_1137513</name>
</gene>